<evidence type="ECO:0000313" key="2">
    <source>
        <dbReference type="EMBL" id="PIC15771.1"/>
    </source>
</evidence>
<evidence type="ECO:0000256" key="1">
    <source>
        <dbReference type="SAM" id="MobiDB-lite"/>
    </source>
</evidence>
<feature type="region of interest" description="Disordered" evidence="1">
    <location>
        <begin position="119"/>
        <end position="174"/>
    </location>
</feature>
<evidence type="ECO:0000313" key="3">
    <source>
        <dbReference type="Proteomes" id="UP000230233"/>
    </source>
</evidence>
<accession>A0A2G5SLN2</accession>
<keyword evidence="3" id="KW-1185">Reference proteome</keyword>
<name>A0A2G5SLN2_9PELO</name>
<gene>
    <name evidence="2" type="primary">Cnig_chr_X.g22620</name>
    <name evidence="2" type="ORF">B9Z55_022620</name>
</gene>
<organism evidence="2 3">
    <name type="scientific">Caenorhabditis nigoni</name>
    <dbReference type="NCBI Taxonomy" id="1611254"/>
    <lineage>
        <taxon>Eukaryota</taxon>
        <taxon>Metazoa</taxon>
        <taxon>Ecdysozoa</taxon>
        <taxon>Nematoda</taxon>
        <taxon>Chromadorea</taxon>
        <taxon>Rhabditida</taxon>
        <taxon>Rhabditina</taxon>
        <taxon>Rhabditomorpha</taxon>
        <taxon>Rhabditoidea</taxon>
        <taxon>Rhabditidae</taxon>
        <taxon>Peloderinae</taxon>
        <taxon>Caenorhabditis</taxon>
    </lineage>
</organism>
<proteinExistence type="predicted"/>
<feature type="compositionally biased region" description="Acidic residues" evidence="1">
    <location>
        <begin position="119"/>
        <end position="148"/>
    </location>
</feature>
<dbReference type="Proteomes" id="UP000230233">
    <property type="component" value="Chromosome X"/>
</dbReference>
<sequence length="210" mass="25400">MYRVKRNFSKRWIINTRRYFVFYRIFRMRAYGGHDRIEAPDNDQDGQDPQDVHDGQDQDEQNENLPKSRSRKRRCHITVESPEEQPLQKRPRIKMESSEIYGEEEHYRWIKWKMDSVPEENLEEPEDVNEFENPEDQDFEEEQSDPIPEEPKNVEELEEMEREEDNRPPSPFEGVEIGVDVEIHLNNPVQFTDLLTNYSSDFEIIDQFFN</sequence>
<protein>
    <submittedName>
        <fullName evidence="2">Uncharacterized protein</fullName>
    </submittedName>
</protein>
<dbReference type="AlphaFoldDB" id="A0A2G5SLN2"/>
<feature type="region of interest" description="Disordered" evidence="1">
    <location>
        <begin position="36"/>
        <end position="98"/>
    </location>
</feature>
<reference evidence="3" key="1">
    <citation type="submission" date="2017-10" db="EMBL/GenBank/DDBJ databases">
        <title>Rapid genome shrinkage in a self-fertile nematode reveals novel sperm competition proteins.</title>
        <authorList>
            <person name="Yin D."/>
            <person name="Schwarz E.M."/>
            <person name="Thomas C.G."/>
            <person name="Felde R.L."/>
            <person name="Korf I.F."/>
            <person name="Cutter A.D."/>
            <person name="Schartner C.M."/>
            <person name="Ralston E.J."/>
            <person name="Meyer B.J."/>
            <person name="Haag E.S."/>
        </authorList>
    </citation>
    <scope>NUCLEOTIDE SEQUENCE [LARGE SCALE GENOMIC DNA]</scope>
    <source>
        <strain evidence="3">JU1422</strain>
    </source>
</reference>
<dbReference type="EMBL" id="PDUG01000006">
    <property type="protein sequence ID" value="PIC15771.1"/>
    <property type="molecule type" value="Genomic_DNA"/>
</dbReference>
<comment type="caution">
    <text evidence="2">The sequence shown here is derived from an EMBL/GenBank/DDBJ whole genome shotgun (WGS) entry which is preliminary data.</text>
</comment>